<dbReference type="PANTHER" id="PTHR26312">
    <property type="entry name" value="TETRATRICOPEPTIDE REPEAT PROTEIN 5"/>
    <property type="match status" value="1"/>
</dbReference>
<dbReference type="SUPFAM" id="SSF48452">
    <property type="entry name" value="TPR-like"/>
    <property type="match status" value="1"/>
</dbReference>
<dbReference type="Proteomes" id="UP000631114">
    <property type="component" value="Unassembled WGS sequence"/>
</dbReference>
<sequence>MEMKVAATCMHWSQPVVSSQSPSSQALASSISSPSKRRTRNDSALVCHFVHQSDRSAFFGRKSSQLVRTVSCEIPKSRNGKLRRTISAGFDNFSDEEFAENIRELALRFHLFGDENEAKSENALDSGESSSGYCGSFDGDFSSIESSIGYAQSSAASFHPSKIDSTEPPWLRIRPEPSYWPGTDEINTASIERKANSVDIPLSLRIIKKKNQWKEDFREAGETAYCSVKKAFSSMVFIIRELHSYTLQMREFLYLEDVQGILARVQKEIHASFVWLFSQIFSHTPTLMMYVMILMANFTVHSMSNNVAIAAPASFQYYSTTATTTESVSSIENHEKNPMLDSSQIKTFSDSSISVGGNSGGGGKVKRIGSGTDGGDGRFDGVSTFHHHTIVPDEVSQVSSFGNPTTSKEDEAALVTETQEEMKLWNSIVEEASKMQAVLMGEAVLDHETMQRFVSPVEAKIEPEDFSNFFRTELKYQQAVSQEPNNPLLLANYAQFLFLVIHDHDRAEKYFKRASQVKPADAEALSKFASFLWIGKKDMDAAEETYLEAIEADPGNAYHAANYAHFLWNTGGEDTCYPLSS</sequence>
<dbReference type="OrthoDB" id="1924189at2759"/>
<dbReference type="EMBL" id="JADFTS010000007">
    <property type="protein sequence ID" value="KAF9598787.1"/>
    <property type="molecule type" value="Genomic_DNA"/>
</dbReference>
<accession>A0A835HI95</accession>
<comment type="caution">
    <text evidence="2">The sequence shown here is derived from an EMBL/GenBank/DDBJ whole genome shotgun (WGS) entry which is preliminary data.</text>
</comment>
<name>A0A835HI95_9MAGN</name>
<proteinExistence type="predicted"/>
<feature type="region of interest" description="Disordered" evidence="1">
    <location>
        <begin position="16"/>
        <end position="39"/>
    </location>
</feature>
<reference evidence="2 3" key="1">
    <citation type="submission" date="2020-10" db="EMBL/GenBank/DDBJ databases">
        <title>The Coptis chinensis genome and diversification of protoberbering-type alkaloids.</title>
        <authorList>
            <person name="Wang B."/>
            <person name="Shu S."/>
            <person name="Song C."/>
            <person name="Liu Y."/>
        </authorList>
    </citation>
    <scope>NUCLEOTIDE SEQUENCE [LARGE SCALE GENOMIC DNA]</scope>
    <source>
        <strain evidence="2">HL-2020</strain>
        <tissue evidence="2">Leaf</tissue>
    </source>
</reference>
<evidence type="ECO:0000256" key="1">
    <source>
        <dbReference type="SAM" id="MobiDB-lite"/>
    </source>
</evidence>
<dbReference type="InterPro" id="IPR011990">
    <property type="entry name" value="TPR-like_helical_dom_sf"/>
</dbReference>
<gene>
    <name evidence="2" type="ORF">IFM89_031455</name>
</gene>
<evidence type="ECO:0000313" key="3">
    <source>
        <dbReference type="Proteomes" id="UP000631114"/>
    </source>
</evidence>
<dbReference type="PANTHER" id="PTHR26312:SF132">
    <property type="entry name" value="OS01G0855200 PROTEIN"/>
    <property type="match status" value="1"/>
</dbReference>
<protein>
    <recommendedName>
        <fullName evidence="4">Tetratricopeptide repeat-like superfamily protein</fullName>
    </recommendedName>
</protein>
<feature type="compositionally biased region" description="Low complexity" evidence="1">
    <location>
        <begin position="16"/>
        <end position="34"/>
    </location>
</feature>
<evidence type="ECO:0000313" key="2">
    <source>
        <dbReference type="EMBL" id="KAF9598787.1"/>
    </source>
</evidence>
<dbReference type="Gene3D" id="1.25.40.10">
    <property type="entry name" value="Tetratricopeptide repeat domain"/>
    <property type="match status" value="1"/>
</dbReference>
<dbReference type="AlphaFoldDB" id="A0A835HI95"/>
<organism evidence="2 3">
    <name type="scientific">Coptis chinensis</name>
    <dbReference type="NCBI Taxonomy" id="261450"/>
    <lineage>
        <taxon>Eukaryota</taxon>
        <taxon>Viridiplantae</taxon>
        <taxon>Streptophyta</taxon>
        <taxon>Embryophyta</taxon>
        <taxon>Tracheophyta</taxon>
        <taxon>Spermatophyta</taxon>
        <taxon>Magnoliopsida</taxon>
        <taxon>Ranunculales</taxon>
        <taxon>Ranunculaceae</taxon>
        <taxon>Coptidoideae</taxon>
        <taxon>Coptis</taxon>
    </lineage>
</organism>
<evidence type="ECO:0008006" key="4">
    <source>
        <dbReference type="Google" id="ProtNLM"/>
    </source>
</evidence>
<keyword evidence="3" id="KW-1185">Reference proteome</keyword>